<reference evidence="2 3" key="1">
    <citation type="submission" date="2019-08" db="EMBL/GenBank/DDBJ databases">
        <title>Pelomicrobium methylotrophicum gen. nov., sp. nov. a moderately thermophilic, facultatively anaerobic, lithoautotrophic and methylotrophic bacterium isolated from a terrestrial mud volcano.</title>
        <authorList>
            <person name="Slobodkina G.B."/>
            <person name="Merkel A.Y."/>
            <person name="Slobodkin A.I."/>
        </authorList>
    </citation>
    <scope>NUCLEOTIDE SEQUENCE [LARGE SCALE GENOMIC DNA]</scope>
    <source>
        <strain evidence="2 3">SM250</strain>
    </source>
</reference>
<accession>A0A5C7EHL5</accession>
<dbReference type="Proteomes" id="UP000321201">
    <property type="component" value="Unassembled WGS sequence"/>
</dbReference>
<proteinExistence type="predicted"/>
<sequence>MQEMVAIKYGISEWFGRPIVSMTANDRLEFAHKAKLTHKVANLECPYRTRLFGRPMMCNKNGGVCSIALYTQSTDDNLPNVSQDIVSLCPSRLLEPEVFKRIGKAILGSDEVYLVREVPFLQNAAANSQFIGAKAGRLDFVLVDNIDRKRWCAVETQSVYFSGRNMKIEFDAIISAGGELTMPVARRRPDYRSSVPKRLSPQLMLKAPYLGSGKYLAVIVDTYVRSQMAELEEVSVNCDGMNDEELRLEKLALSQIVWFVVDLRPGECAKVVNEHYTTLISSVKAVEAALPIPANRFTSQLNDLIEKASNKRKKVIKLF</sequence>
<evidence type="ECO:0000259" key="1">
    <source>
        <dbReference type="Pfam" id="PF12183"/>
    </source>
</evidence>
<dbReference type="EMBL" id="VPFL01000012">
    <property type="protein sequence ID" value="TXF11551.1"/>
    <property type="molecule type" value="Genomic_DNA"/>
</dbReference>
<evidence type="ECO:0000313" key="3">
    <source>
        <dbReference type="Proteomes" id="UP000321201"/>
    </source>
</evidence>
<dbReference type="AlphaFoldDB" id="A0A5C7EHL5"/>
<organism evidence="2 3">
    <name type="scientific">Pelomicrobium methylotrophicum</name>
    <dbReference type="NCBI Taxonomy" id="2602750"/>
    <lineage>
        <taxon>Bacteria</taxon>
        <taxon>Pseudomonadati</taxon>
        <taxon>Pseudomonadota</taxon>
        <taxon>Hydrogenophilia</taxon>
        <taxon>Hydrogenophilia incertae sedis</taxon>
        <taxon>Pelomicrobium</taxon>
    </lineage>
</organism>
<dbReference type="InParanoid" id="A0A5C7EHL5"/>
<gene>
    <name evidence="2" type="ORF">FR698_09410</name>
</gene>
<dbReference type="OrthoDB" id="7062088at2"/>
<keyword evidence="3" id="KW-1185">Reference proteome</keyword>
<dbReference type="Pfam" id="PF12183">
    <property type="entry name" value="NotI"/>
    <property type="match status" value="1"/>
</dbReference>
<comment type="caution">
    <text evidence="2">The sequence shown here is derived from an EMBL/GenBank/DDBJ whole genome shotgun (WGS) entry which is preliminary data.</text>
</comment>
<dbReference type="InterPro" id="IPR022009">
    <property type="entry name" value="Resctriction_endonuc_II_NotI"/>
</dbReference>
<feature type="domain" description="Restriction endonuclease type II NotI" evidence="1">
    <location>
        <begin position="37"/>
        <end position="266"/>
    </location>
</feature>
<name>A0A5C7EHL5_9PROT</name>
<protein>
    <recommendedName>
        <fullName evidence="1">Restriction endonuclease type II NotI domain-containing protein</fullName>
    </recommendedName>
</protein>
<evidence type="ECO:0000313" key="2">
    <source>
        <dbReference type="EMBL" id="TXF11551.1"/>
    </source>
</evidence>